<dbReference type="InterPro" id="IPR015943">
    <property type="entry name" value="WD40/YVTN_repeat-like_dom_sf"/>
</dbReference>
<dbReference type="PANTHER" id="PTHR47197">
    <property type="entry name" value="PROTEIN NIRF"/>
    <property type="match status" value="1"/>
</dbReference>
<dbReference type="Gene3D" id="2.130.10.10">
    <property type="entry name" value="YVTN repeat-like/Quinoprotein amine dehydrogenase"/>
    <property type="match status" value="2"/>
</dbReference>
<dbReference type="EMBL" id="FWXB01000018">
    <property type="protein sequence ID" value="SMC13923.1"/>
    <property type="molecule type" value="Genomic_DNA"/>
</dbReference>
<name>A0A1X7BWC6_9RHOB</name>
<dbReference type="OrthoDB" id="195736at2"/>
<dbReference type="SUPFAM" id="SSF50974">
    <property type="entry name" value="Nitrous oxide reductase, N-terminal domain"/>
    <property type="match status" value="1"/>
</dbReference>
<dbReference type="Pfam" id="PF21783">
    <property type="entry name" value="YNCE"/>
    <property type="match status" value="1"/>
</dbReference>
<organism evidence="4 5">
    <name type="scientific">Roseovarius aestuarii</name>
    <dbReference type="NCBI Taxonomy" id="475083"/>
    <lineage>
        <taxon>Bacteria</taxon>
        <taxon>Pseudomonadati</taxon>
        <taxon>Pseudomonadota</taxon>
        <taxon>Alphaproteobacteria</taxon>
        <taxon>Rhodobacterales</taxon>
        <taxon>Roseobacteraceae</taxon>
        <taxon>Roseovarius</taxon>
    </lineage>
</organism>
<keyword evidence="1 2" id="KW-0732">Signal</keyword>
<evidence type="ECO:0000256" key="2">
    <source>
        <dbReference type="SAM" id="SignalP"/>
    </source>
</evidence>
<dbReference type="InterPro" id="IPR011964">
    <property type="entry name" value="YVTN_b-propeller_repeat"/>
</dbReference>
<keyword evidence="5" id="KW-1185">Reference proteome</keyword>
<evidence type="ECO:0000313" key="4">
    <source>
        <dbReference type="EMBL" id="SMC13923.1"/>
    </source>
</evidence>
<dbReference type="PANTHER" id="PTHR47197:SF3">
    <property type="entry name" value="DIHYDRO-HEME D1 DEHYDROGENASE"/>
    <property type="match status" value="1"/>
</dbReference>
<dbReference type="NCBIfam" id="TIGR02276">
    <property type="entry name" value="beta_rpt_yvtn"/>
    <property type="match status" value="3"/>
</dbReference>
<protein>
    <submittedName>
        <fullName evidence="4">Virginiamycin B lyase</fullName>
    </submittedName>
</protein>
<dbReference type="RefSeq" id="WP_085801846.1">
    <property type="nucleotide sequence ID" value="NZ_FWXB01000018.1"/>
</dbReference>
<feature type="chain" id="PRO_5013367244" evidence="2">
    <location>
        <begin position="28"/>
        <end position="322"/>
    </location>
</feature>
<proteinExistence type="predicted"/>
<dbReference type="Proteomes" id="UP000193224">
    <property type="component" value="Unassembled WGS sequence"/>
</dbReference>
<evidence type="ECO:0000313" key="5">
    <source>
        <dbReference type="Proteomes" id="UP000193224"/>
    </source>
</evidence>
<reference evidence="4 5" key="1">
    <citation type="submission" date="2017-03" db="EMBL/GenBank/DDBJ databases">
        <authorList>
            <person name="Afonso C.L."/>
            <person name="Miller P.J."/>
            <person name="Scott M.A."/>
            <person name="Spackman E."/>
            <person name="Goraichik I."/>
            <person name="Dimitrov K.M."/>
            <person name="Suarez D.L."/>
            <person name="Swayne D.E."/>
        </authorList>
    </citation>
    <scope>NUCLEOTIDE SEQUENCE [LARGE SCALE GENOMIC DNA]</scope>
    <source>
        <strain evidence="4 5">CECT 7745</strain>
    </source>
</reference>
<sequence>MRWRRGLPAIRTLAVAIFGCAAWPVAAEFAFVTNQNSSDLSVLDLEVHAEVARIAVPGMPAGIAVGRGAFYTVSADSKEVRRFALRDGALLAEVTLDGGPIGIAYGAVRDRVYVSDWYNARIWVLDAGDLSVTGELRTGSAPAGLVVSPDGTWLASADRDADQVSVFDLDSGELRYAVTVGVRPFGLSLGPRGRLFTADVGSDSVTVVDPQQGRVVTTIKVGTRPYGISFAQGSGFVTNQYADTVSVFDLETLSVTHTLQVGEYPEGTDVTGDGRFVLVANWFSNTVSVIDAQSKTVVGEIETGDGPRAFGRFVADGYGKDD</sequence>
<gene>
    <name evidence="4" type="primary">vgb_2</name>
    <name evidence="4" type="ORF">ROA7745_03785</name>
</gene>
<evidence type="ECO:0000259" key="3">
    <source>
        <dbReference type="Pfam" id="PF21783"/>
    </source>
</evidence>
<dbReference type="InterPro" id="IPR011045">
    <property type="entry name" value="N2O_reductase_N"/>
</dbReference>
<dbReference type="AlphaFoldDB" id="A0A1X7BWC6"/>
<feature type="signal peptide" evidence="2">
    <location>
        <begin position="1"/>
        <end position="27"/>
    </location>
</feature>
<evidence type="ECO:0000256" key="1">
    <source>
        <dbReference type="ARBA" id="ARBA00022729"/>
    </source>
</evidence>
<keyword evidence="4" id="KW-0456">Lyase</keyword>
<accession>A0A1X7BWC6</accession>
<dbReference type="InterPro" id="IPR048433">
    <property type="entry name" value="YNCE-like_beta-prop"/>
</dbReference>
<dbReference type="GO" id="GO:0016829">
    <property type="term" value="F:lyase activity"/>
    <property type="evidence" value="ECO:0007669"/>
    <property type="project" value="UniProtKB-KW"/>
</dbReference>
<dbReference type="InterPro" id="IPR051200">
    <property type="entry name" value="Host-pathogen_enzymatic-act"/>
</dbReference>
<feature type="domain" description="YNCE-like beta-propeller" evidence="3">
    <location>
        <begin position="122"/>
        <end position="308"/>
    </location>
</feature>